<feature type="binding site" evidence="3">
    <location>
        <position position="161"/>
    </location>
    <ligand>
        <name>Cu cation</name>
        <dbReference type="ChEBI" id="CHEBI:23378"/>
    </ligand>
</feature>
<gene>
    <name evidence="6" type="ORF">VE25_03185</name>
</gene>
<organism evidence="6 7">
    <name type="scientific">Devosia geojensis</name>
    <dbReference type="NCBI Taxonomy" id="443610"/>
    <lineage>
        <taxon>Bacteria</taxon>
        <taxon>Pseudomonadati</taxon>
        <taxon>Pseudomonadota</taxon>
        <taxon>Alphaproteobacteria</taxon>
        <taxon>Hyphomicrobiales</taxon>
        <taxon>Devosiaceae</taxon>
        <taxon>Devosia</taxon>
    </lineage>
</organism>
<comment type="caution">
    <text evidence="6">The sequence shown here is derived from an EMBL/GenBank/DDBJ whole genome shotgun (WGS) entry which is preliminary data.</text>
</comment>
<dbReference type="PATRIC" id="fig|443610.3.peg.3116"/>
<dbReference type="InterPro" id="IPR036249">
    <property type="entry name" value="Thioredoxin-like_sf"/>
</dbReference>
<dbReference type="STRING" id="443610.VE25_03185"/>
<dbReference type="PANTHER" id="PTHR12151:SF25">
    <property type="entry name" value="LINALOOL DEHYDRATASE_ISOMERASE DOMAIN-CONTAINING PROTEIN"/>
    <property type="match status" value="1"/>
</dbReference>
<name>A0A0F5FWM6_9HYPH</name>
<evidence type="ECO:0000313" key="6">
    <source>
        <dbReference type="EMBL" id="KKB13228.1"/>
    </source>
</evidence>
<dbReference type="InterPro" id="IPR013766">
    <property type="entry name" value="Thioredoxin_domain"/>
</dbReference>
<evidence type="ECO:0000313" key="7">
    <source>
        <dbReference type="Proteomes" id="UP000033632"/>
    </source>
</evidence>
<keyword evidence="3" id="KW-0479">Metal-binding</keyword>
<protein>
    <recommendedName>
        <fullName evidence="5">Thioredoxin domain-containing protein</fullName>
    </recommendedName>
</protein>
<dbReference type="Proteomes" id="UP000033632">
    <property type="component" value="Unassembled WGS sequence"/>
</dbReference>
<feature type="binding site" evidence="3">
    <location>
        <position position="77"/>
    </location>
    <ligand>
        <name>Cu cation</name>
        <dbReference type="ChEBI" id="CHEBI:23378"/>
    </ligand>
</feature>
<feature type="disulfide bond" description="Redox-active" evidence="4">
    <location>
        <begin position="73"/>
        <end position="77"/>
    </location>
</feature>
<dbReference type="SUPFAM" id="SSF52833">
    <property type="entry name" value="Thioredoxin-like"/>
    <property type="match status" value="1"/>
</dbReference>
<keyword evidence="2 3" id="KW-0186">Copper</keyword>
<evidence type="ECO:0000256" key="1">
    <source>
        <dbReference type="ARBA" id="ARBA00010996"/>
    </source>
</evidence>
<evidence type="ECO:0000256" key="3">
    <source>
        <dbReference type="PIRSR" id="PIRSR603782-1"/>
    </source>
</evidence>
<dbReference type="OrthoDB" id="9790194at2"/>
<evidence type="ECO:0000256" key="2">
    <source>
        <dbReference type="ARBA" id="ARBA00023008"/>
    </source>
</evidence>
<dbReference type="PANTHER" id="PTHR12151">
    <property type="entry name" value="ELECTRON TRANSPORT PROTIN SCO1/SENC FAMILY MEMBER"/>
    <property type="match status" value="1"/>
</dbReference>
<dbReference type="InterPro" id="IPR003782">
    <property type="entry name" value="SCO1/SenC"/>
</dbReference>
<comment type="similarity">
    <text evidence="1">Belongs to the SCO1/2 family.</text>
</comment>
<dbReference type="EMBL" id="JZEX01000045">
    <property type="protein sequence ID" value="KKB13228.1"/>
    <property type="molecule type" value="Genomic_DNA"/>
</dbReference>
<feature type="binding site" evidence="3">
    <location>
        <position position="73"/>
    </location>
    <ligand>
        <name>Cu cation</name>
        <dbReference type="ChEBI" id="CHEBI:23378"/>
    </ligand>
</feature>
<dbReference type="AlphaFoldDB" id="A0A0F5FWM6"/>
<dbReference type="Gene3D" id="3.40.30.10">
    <property type="entry name" value="Glutaredoxin"/>
    <property type="match status" value="1"/>
</dbReference>
<accession>A0A0F5FWM6</accession>
<dbReference type="Pfam" id="PF02630">
    <property type="entry name" value="SCO1-SenC"/>
    <property type="match status" value="1"/>
</dbReference>
<sequence>MKTLRLGLWIAVGVAAVGLGFAALLLPRLSTQPSAAPYGAGDYELVDHDGAPVTDATFAGGKPSLVFFGFTHCPEVCPTTLYEMAGWFEALGPEGEDLNAFFVTVDPERDTPDMLKAYVTAPTDRVLGITGSSEEIAQAIEAWHVHAERIPLEGGDYTMDHTASVFLIGPRGEFEGTIAYREAGDVALGKIRSLLAKS</sequence>
<dbReference type="CDD" id="cd02968">
    <property type="entry name" value="SCO"/>
    <property type="match status" value="1"/>
</dbReference>
<dbReference type="FunFam" id="3.40.30.10:FF:000013">
    <property type="entry name" value="Blast:Protein SCO1 homolog, mitochondrial"/>
    <property type="match status" value="1"/>
</dbReference>
<keyword evidence="4" id="KW-1015">Disulfide bond</keyword>
<feature type="domain" description="Thioredoxin" evidence="5">
    <location>
        <begin position="34"/>
        <end position="198"/>
    </location>
</feature>
<keyword evidence="7" id="KW-1185">Reference proteome</keyword>
<dbReference type="GO" id="GO:0046872">
    <property type="term" value="F:metal ion binding"/>
    <property type="evidence" value="ECO:0007669"/>
    <property type="project" value="UniProtKB-KW"/>
</dbReference>
<evidence type="ECO:0000259" key="5">
    <source>
        <dbReference type="PROSITE" id="PS51352"/>
    </source>
</evidence>
<reference evidence="6 7" key="1">
    <citation type="submission" date="2015-03" db="EMBL/GenBank/DDBJ databases">
        <authorList>
            <person name="Hassan Y.I."/>
            <person name="Lepp D."/>
            <person name="Li X.-Z."/>
            <person name="Zhou T."/>
        </authorList>
    </citation>
    <scope>NUCLEOTIDE SEQUENCE [LARGE SCALE GENOMIC DNA]</scope>
    <source>
        <strain evidence="6 7">BD-c194</strain>
    </source>
</reference>
<proteinExistence type="inferred from homology"/>
<evidence type="ECO:0000256" key="4">
    <source>
        <dbReference type="PIRSR" id="PIRSR603782-2"/>
    </source>
</evidence>
<dbReference type="PROSITE" id="PS51352">
    <property type="entry name" value="THIOREDOXIN_2"/>
    <property type="match status" value="1"/>
</dbReference>